<name>A0ACA9SBI8_9GLOM</name>
<dbReference type="EMBL" id="CAJVQC010109043">
    <property type="protein sequence ID" value="CAG8834402.1"/>
    <property type="molecule type" value="Genomic_DNA"/>
</dbReference>
<reference evidence="1" key="1">
    <citation type="submission" date="2021-06" db="EMBL/GenBank/DDBJ databases">
        <authorList>
            <person name="Kallberg Y."/>
            <person name="Tangrot J."/>
            <person name="Rosling A."/>
        </authorList>
    </citation>
    <scope>NUCLEOTIDE SEQUENCE</scope>
    <source>
        <strain evidence="1">MA461A</strain>
    </source>
</reference>
<keyword evidence="2" id="KW-1185">Reference proteome</keyword>
<feature type="non-terminal residue" evidence="1">
    <location>
        <position position="184"/>
    </location>
</feature>
<comment type="caution">
    <text evidence="1">The sequence shown here is derived from an EMBL/GenBank/DDBJ whole genome shotgun (WGS) entry which is preliminary data.</text>
</comment>
<protein>
    <submittedName>
        <fullName evidence="1">23163_t:CDS:1</fullName>
    </submittedName>
</protein>
<sequence>LGPGMGYTPRPGDKNFDGLILIKNIQDAERAINLIINQGEGSRDKCMVDELKDVTINVKISGEIKAGNQVKIYGTIEAIVSKKNGTTSEKPKVGTIKGTMEGRSYNDNKINWEIYGKIKSASESEYQLWPVVDDPNFVNYTDPSTHEDRSYADQNIVTTLIAFNAAYSYLLLLLQVVWRTDGQE</sequence>
<feature type="non-terminal residue" evidence="1">
    <location>
        <position position="1"/>
    </location>
</feature>
<organism evidence="1 2">
    <name type="scientific">Racocetra persica</name>
    <dbReference type="NCBI Taxonomy" id="160502"/>
    <lineage>
        <taxon>Eukaryota</taxon>
        <taxon>Fungi</taxon>
        <taxon>Fungi incertae sedis</taxon>
        <taxon>Mucoromycota</taxon>
        <taxon>Glomeromycotina</taxon>
        <taxon>Glomeromycetes</taxon>
        <taxon>Diversisporales</taxon>
        <taxon>Gigasporaceae</taxon>
        <taxon>Racocetra</taxon>
    </lineage>
</organism>
<accession>A0ACA9SBI8</accession>
<dbReference type="Proteomes" id="UP000789920">
    <property type="component" value="Unassembled WGS sequence"/>
</dbReference>
<evidence type="ECO:0000313" key="1">
    <source>
        <dbReference type="EMBL" id="CAG8834402.1"/>
    </source>
</evidence>
<proteinExistence type="predicted"/>
<gene>
    <name evidence="1" type="ORF">RPERSI_LOCUS29189</name>
</gene>
<evidence type="ECO:0000313" key="2">
    <source>
        <dbReference type="Proteomes" id="UP000789920"/>
    </source>
</evidence>